<keyword evidence="3" id="KW-1185">Reference proteome</keyword>
<accession>A0A261FBL9</accession>
<feature type="region of interest" description="Disordered" evidence="1">
    <location>
        <begin position="261"/>
        <end position="292"/>
    </location>
</feature>
<feature type="region of interest" description="Disordered" evidence="1">
    <location>
        <begin position="395"/>
        <end position="435"/>
    </location>
</feature>
<feature type="region of interest" description="Disordered" evidence="1">
    <location>
        <begin position="359"/>
        <end position="383"/>
    </location>
</feature>
<dbReference type="AlphaFoldDB" id="A0A261FBL9"/>
<name>A0A261FBL9_9BIFI</name>
<dbReference type="RefSeq" id="WP_094690034.1">
    <property type="nucleotide sequence ID" value="NZ_JACBYZ010000001.1"/>
</dbReference>
<evidence type="ECO:0000256" key="1">
    <source>
        <dbReference type="SAM" id="MobiDB-lite"/>
    </source>
</evidence>
<reference evidence="2 3" key="1">
    <citation type="journal article" date="2017" name="BMC Genomics">
        <title>Comparative genomic and phylogenomic analyses of the Bifidobacteriaceae family.</title>
        <authorList>
            <person name="Lugli G.A."/>
            <person name="Milani C."/>
            <person name="Turroni F."/>
            <person name="Duranti S."/>
            <person name="Mancabelli L."/>
            <person name="Mangifesta M."/>
            <person name="Ferrario C."/>
            <person name="Modesto M."/>
            <person name="Mattarelli P."/>
            <person name="Jiri K."/>
            <person name="van Sinderen D."/>
            <person name="Ventura M."/>
        </authorList>
    </citation>
    <scope>NUCLEOTIDE SEQUENCE [LARGE SCALE GENOMIC DNA]</scope>
    <source>
        <strain evidence="2 3">LMG 21773</strain>
    </source>
</reference>
<organism evidence="2 3">
    <name type="scientific">Aeriscardovia aeriphila</name>
    <dbReference type="NCBI Taxonomy" id="218139"/>
    <lineage>
        <taxon>Bacteria</taxon>
        <taxon>Bacillati</taxon>
        <taxon>Actinomycetota</taxon>
        <taxon>Actinomycetes</taxon>
        <taxon>Bifidobacteriales</taxon>
        <taxon>Bifidobacteriaceae</taxon>
        <taxon>Aeriscardovia</taxon>
    </lineage>
</organism>
<gene>
    <name evidence="2" type="ORF">AEAE_1010</name>
</gene>
<feature type="compositionally biased region" description="Acidic residues" evidence="1">
    <location>
        <begin position="39"/>
        <end position="48"/>
    </location>
</feature>
<sequence>MNEYEDEFDLEDDPYQVMLEREMEEEELDDYPDMTSFDADFDNWEESQDNSRQQVDLENSINQESHETKQVSDDAWMNKPMTSGQRRLLEYYRDQKKITQAQLIQLEGATLREAHDFINTISKPINLSQTYYKDHPEKSRDNYKKERKQESKYYQITVPRKFVHTHTAVTKEGVKFSTFSAMIPGKLTIHGEELKGYTLNQSLSVNAERQLKNDSQFFTVYVRKDKPVRLHKYDKQTQKNSDITVKPQELVQAYAKARQEYKEQVKSQARQESSPDDYHPHRTMSHSNQISETETAQMRNARTWFNTHIVGKNNSLRLKSDAQVTLHKVSNTIRLNNVPPEQVFSFLDHYYAQQLEPVQPPQPVQQTQQAPIPPQPAGQTDISTAVKQAVQANLTTDGKLGKQGFKEALEQVSKSDAPLPSNPTNLNQQGGRDNR</sequence>
<protein>
    <submittedName>
        <fullName evidence="2">Uncharacterized protein</fullName>
    </submittedName>
</protein>
<dbReference type="Proteomes" id="UP000228976">
    <property type="component" value="Unassembled WGS sequence"/>
</dbReference>
<dbReference type="EMBL" id="MWWU01000002">
    <property type="protein sequence ID" value="OZG56522.1"/>
    <property type="molecule type" value="Genomic_DNA"/>
</dbReference>
<feature type="compositionally biased region" description="Polar residues" evidence="1">
    <location>
        <begin position="50"/>
        <end position="63"/>
    </location>
</feature>
<feature type="region of interest" description="Disordered" evidence="1">
    <location>
        <begin position="24"/>
        <end position="79"/>
    </location>
</feature>
<comment type="caution">
    <text evidence="2">The sequence shown here is derived from an EMBL/GenBank/DDBJ whole genome shotgun (WGS) entry which is preliminary data.</text>
</comment>
<proteinExistence type="predicted"/>
<evidence type="ECO:0000313" key="3">
    <source>
        <dbReference type="Proteomes" id="UP000228976"/>
    </source>
</evidence>
<evidence type="ECO:0000313" key="2">
    <source>
        <dbReference type="EMBL" id="OZG56522.1"/>
    </source>
</evidence>
<feature type="compositionally biased region" description="Polar residues" evidence="1">
    <location>
        <begin position="422"/>
        <end position="435"/>
    </location>
</feature>